<dbReference type="GO" id="GO:0042274">
    <property type="term" value="P:ribosomal small subunit biogenesis"/>
    <property type="evidence" value="ECO:0007669"/>
    <property type="project" value="TreeGrafter"/>
</dbReference>
<proteinExistence type="predicted"/>
<comment type="caution">
    <text evidence="3">The sequence shown here is derived from an EMBL/GenBank/DDBJ whole genome shotgun (WGS) entry which is preliminary data.</text>
</comment>
<protein>
    <recommendedName>
        <fullName evidence="2">Ribosomal RNA-processing protein 14 N-terminal domain-containing protein</fullName>
    </recommendedName>
</protein>
<evidence type="ECO:0000259" key="2">
    <source>
        <dbReference type="Pfam" id="PF15459"/>
    </source>
</evidence>
<dbReference type="Pfam" id="PF15459">
    <property type="entry name" value="RRP14"/>
    <property type="match status" value="1"/>
</dbReference>
<dbReference type="InterPro" id="IPR007019">
    <property type="entry name" value="SURF6"/>
</dbReference>
<dbReference type="GO" id="GO:0003723">
    <property type="term" value="F:RNA binding"/>
    <property type="evidence" value="ECO:0007669"/>
    <property type="project" value="TreeGrafter"/>
</dbReference>
<sequence>MKKKKSASATTAAAAAVVSDLKSSIHSHNEFFDHLIELIPPRFYLSNDDAESKPWYQGLSKAAKASLKQQSKQNLKIARRNRFDPDSKQQQPIGKSTDEIRFVNVEENGEIRAKEEDKDKSVTYEELRQKLRRKIELLRGNRGEKKFDEKRVKFDGKKRKRDGEDDVGETSKGASFDEDEDGEEIIEYGKREKKLMRPGFEGRKDGFITKE</sequence>
<keyword evidence="4" id="KW-1185">Reference proteome</keyword>
<reference evidence="3" key="1">
    <citation type="submission" date="2019-10" db="EMBL/GenBank/DDBJ databases">
        <authorList>
            <person name="Zhang R."/>
            <person name="Pan Y."/>
            <person name="Wang J."/>
            <person name="Ma R."/>
            <person name="Yu S."/>
        </authorList>
    </citation>
    <scope>NUCLEOTIDE SEQUENCE</scope>
    <source>
        <strain evidence="3">LA-IB0</strain>
        <tissue evidence="3">Leaf</tissue>
    </source>
</reference>
<organism evidence="3 4">
    <name type="scientific">Buddleja alternifolia</name>
    <dbReference type="NCBI Taxonomy" id="168488"/>
    <lineage>
        <taxon>Eukaryota</taxon>
        <taxon>Viridiplantae</taxon>
        <taxon>Streptophyta</taxon>
        <taxon>Embryophyta</taxon>
        <taxon>Tracheophyta</taxon>
        <taxon>Spermatophyta</taxon>
        <taxon>Magnoliopsida</taxon>
        <taxon>eudicotyledons</taxon>
        <taxon>Gunneridae</taxon>
        <taxon>Pentapetalae</taxon>
        <taxon>asterids</taxon>
        <taxon>lamiids</taxon>
        <taxon>Lamiales</taxon>
        <taxon>Scrophulariaceae</taxon>
        <taxon>Buddlejeae</taxon>
        <taxon>Buddleja</taxon>
    </lineage>
</organism>
<dbReference type="EMBL" id="WHWC01000011">
    <property type="protein sequence ID" value="KAG8373951.1"/>
    <property type="molecule type" value="Genomic_DNA"/>
</dbReference>
<dbReference type="GO" id="GO:0005730">
    <property type="term" value="C:nucleolus"/>
    <property type="evidence" value="ECO:0007669"/>
    <property type="project" value="TreeGrafter"/>
</dbReference>
<dbReference type="GO" id="GO:0003677">
    <property type="term" value="F:DNA binding"/>
    <property type="evidence" value="ECO:0007669"/>
    <property type="project" value="TreeGrafter"/>
</dbReference>
<dbReference type="Proteomes" id="UP000826271">
    <property type="component" value="Unassembled WGS sequence"/>
</dbReference>
<dbReference type="InterPro" id="IPR029188">
    <property type="entry name" value="Rrp14_N"/>
</dbReference>
<evidence type="ECO:0000313" key="4">
    <source>
        <dbReference type="Proteomes" id="UP000826271"/>
    </source>
</evidence>
<feature type="domain" description="Ribosomal RNA-processing protein 14 N-terminal" evidence="2">
    <location>
        <begin position="24"/>
        <end position="86"/>
    </location>
</feature>
<name>A0AAV6X0L9_9LAMI</name>
<evidence type="ECO:0000313" key="3">
    <source>
        <dbReference type="EMBL" id="KAG8373951.1"/>
    </source>
</evidence>
<dbReference type="PANTHER" id="PTHR14369:SF0">
    <property type="entry name" value="SURFEIT LOCUS PROTEIN 6"/>
    <property type="match status" value="1"/>
</dbReference>
<dbReference type="GO" id="GO:0042273">
    <property type="term" value="P:ribosomal large subunit biogenesis"/>
    <property type="evidence" value="ECO:0007669"/>
    <property type="project" value="TreeGrafter"/>
</dbReference>
<accession>A0AAV6X0L9</accession>
<feature type="region of interest" description="Disordered" evidence="1">
    <location>
        <begin position="70"/>
        <end position="98"/>
    </location>
</feature>
<evidence type="ECO:0000256" key="1">
    <source>
        <dbReference type="SAM" id="MobiDB-lite"/>
    </source>
</evidence>
<gene>
    <name evidence="3" type="ORF">BUALT_Bualt11G0079200</name>
</gene>
<feature type="region of interest" description="Disordered" evidence="1">
    <location>
        <begin position="148"/>
        <end position="183"/>
    </location>
</feature>
<dbReference type="PANTHER" id="PTHR14369">
    <property type="entry name" value="SURFEIT LOCUS PROTEIN 6"/>
    <property type="match status" value="1"/>
</dbReference>
<dbReference type="AlphaFoldDB" id="A0AAV6X0L9"/>